<dbReference type="KEGG" id="eae:EAE_08905"/>
<reference evidence="1 2" key="1">
    <citation type="journal article" date="2012" name="J. Bacteriol.">
        <title>Complete genome sequence of Enterobacter aerogenes KCTC 2190.</title>
        <authorList>
            <person name="Shin S.H."/>
            <person name="Kim S."/>
            <person name="Kim J.Y."/>
            <person name="Lee S."/>
            <person name="Um Y."/>
            <person name="Oh M.K."/>
            <person name="Kim Y.R."/>
            <person name="Lee J."/>
            <person name="Yang K.S."/>
        </authorList>
    </citation>
    <scope>NUCLEOTIDE SEQUENCE [LARGE SCALE GENOMIC DNA]</scope>
    <source>
        <strain evidence="1 2">KCTC 2190</strain>
    </source>
</reference>
<gene>
    <name evidence="1" type="ordered locus">EAE_08905</name>
</gene>
<proteinExistence type="predicted"/>
<organism evidence="1 2">
    <name type="scientific">Klebsiella aerogenes (strain ATCC 13048 / DSM 30053 / CCUG 1429 / JCM 1235 / KCTC 2190 / NBRC 13534 / NCIMB 10102 / NCTC 10006 / CDC 819-56)</name>
    <name type="common">Enterobacter aerogenes</name>
    <dbReference type="NCBI Taxonomy" id="1028307"/>
    <lineage>
        <taxon>Bacteria</taxon>
        <taxon>Pseudomonadati</taxon>
        <taxon>Pseudomonadota</taxon>
        <taxon>Gammaproteobacteria</taxon>
        <taxon>Enterobacterales</taxon>
        <taxon>Enterobacteriaceae</taxon>
        <taxon>Klebsiella/Raoultella group</taxon>
        <taxon>Klebsiella</taxon>
    </lineage>
</organism>
<evidence type="ECO:0000313" key="2">
    <source>
        <dbReference type="Proteomes" id="UP000008881"/>
    </source>
</evidence>
<dbReference type="Proteomes" id="UP000008881">
    <property type="component" value="Chromosome"/>
</dbReference>
<dbReference type="OrthoDB" id="6631326at2"/>
<dbReference type="AlphaFoldDB" id="A0A0H3FMS6"/>
<dbReference type="EMBL" id="CP002824">
    <property type="protein sequence ID" value="AEG96703.1"/>
    <property type="molecule type" value="Genomic_DNA"/>
</dbReference>
<dbReference type="HOGENOM" id="CLU_122791_0_0_6"/>
<sequence>MSHYLSTTTAGSLADVAHVRAFLQQAVDHYPRLAAFCFTLRLPCRENLADYQSLMLRFHTEVWQRTDEYSRKRQQTRRHSPPTVLRWIWGATSAPVCRMALMMNLDTLGGGNTSQLNDSALQDMSEIICDAGQTVSGIRYDAVTNMASLSISRSGRGSFSSPFKQLKAWIQAMDAPVTMVRTGIAG</sequence>
<evidence type="ECO:0008006" key="3">
    <source>
        <dbReference type="Google" id="ProtNLM"/>
    </source>
</evidence>
<evidence type="ECO:0000313" key="1">
    <source>
        <dbReference type="EMBL" id="AEG96703.1"/>
    </source>
</evidence>
<dbReference type="eggNOG" id="ENOG502ZI1C">
    <property type="taxonomic scope" value="Bacteria"/>
</dbReference>
<dbReference type="RefSeq" id="WP_015704107.1">
    <property type="nucleotide sequence ID" value="NC_015663.1"/>
</dbReference>
<accession>A0A0H3FMS6</accession>
<dbReference type="GeneID" id="93309960"/>
<name>A0A0H3FMS6_KLEAK</name>
<protein>
    <recommendedName>
        <fullName evidence="3">Inovirus Gp2 family protein</fullName>
    </recommendedName>
</protein>
<keyword evidence="2" id="KW-1185">Reference proteome</keyword>